<dbReference type="Pfam" id="PF20114">
    <property type="entry name" value="DUF6504"/>
    <property type="match status" value="1"/>
</dbReference>
<evidence type="ECO:0000259" key="7">
    <source>
        <dbReference type="Pfam" id="PF00817"/>
    </source>
</evidence>
<dbReference type="EC" id="2.7.7.7" evidence="3"/>
<evidence type="ECO:0000313" key="11">
    <source>
        <dbReference type="Proteomes" id="UP001523401"/>
    </source>
</evidence>
<dbReference type="InterPro" id="IPR001126">
    <property type="entry name" value="UmuC"/>
</dbReference>
<sequence>MSRRLLSLWLPYWHTTLWHKAHPHRDPTLPLVLYGREGQQRKVLAANEAALYCGVQKGQMLAMARSLVPDLVSKPLCPARASEALLELAEWCRRFSPLVSIDPPDGLWIDTTGCAHLFGGESTMLSAIDTALAEQGHTVRVALADTAGAANALARYDRVSLLAVPSGGIEQALDPLPVEALRLGQEECDLLHRLGIVRVADLRRVPRSALTRRFGVVPARQLDYALGRQKEPLRFEPSFVALRSVRHLVEPIGTAESIVHVIQVLVQEIAFLLQEKGMGARRVDLICHRVDHITQAVRVGTSEPVNNPAHLHRLLCEQVETIDPGFGIECMILQVEQTERFCSAVTESDLAETRPQENTAILGLLAERLHNRPGLHAVYYPGTTDMPFPEAAQQRLVVSTKAGVLPDWPRPTRLFAPPRAIAPPRLAQDETPCSFVWQGQTLNIHGAEGPERLHGAWWQHPSQAGAIRDYWIVETEEGDRFWLFRRGDGHHVWSGDGAWFVHGLF</sequence>
<evidence type="ECO:0000256" key="2">
    <source>
        <dbReference type="ARBA" id="ARBA00011245"/>
    </source>
</evidence>
<comment type="caution">
    <text evidence="10">The sequence shown here is derived from an EMBL/GenBank/DDBJ whole genome shotgun (WGS) entry which is preliminary data.</text>
</comment>
<dbReference type="InterPro" id="IPR050356">
    <property type="entry name" value="SulA_CellDiv_inhibitor"/>
</dbReference>
<comment type="similarity">
    <text evidence="1">Belongs to the DNA polymerase type-Y family.</text>
</comment>
<comment type="function">
    <text evidence="5">Poorly processive, error-prone DNA polymerase involved in untargeted mutagenesis. Copies undamaged DNA at stalled replication forks, which arise in vivo from mismatched or misaligned primer ends. These misaligned primers can be extended by PolIV. Exhibits no 3'-5' exonuclease (proofreading) activity. May be involved in translesional synthesis, in conjunction with the beta clamp from PolIII.</text>
</comment>
<keyword evidence="4" id="KW-0227">DNA damage</keyword>
<dbReference type="RefSeq" id="WP_252849095.1">
    <property type="nucleotide sequence ID" value="NZ_BAPW01000010.1"/>
</dbReference>
<dbReference type="Pfam" id="PF00817">
    <property type="entry name" value="IMS"/>
    <property type="match status" value="1"/>
</dbReference>
<evidence type="ECO:0000256" key="1">
    <source>
        <dbReference type="ARBA" id="ARBA00010945"/>
    </source>
</evidence>
<evidence type="ECO:0000259" key="9">
    <source>
        <dbReference type="Pfam" id="PF20114"/>
    </source>
</evidence>
<gene>
    <name evidence="10" type="ORF">NF685_06895</name>
</gene>
<organism evidence="10 11">
    <name type="scientific">Asaia lannensis NBRC 102526</name>
    <dbReference type="NCBI Taxonomy" id="1307926"/>
    <lineage>
        <taxon>Bacteria</taxon>
        <taxon>Pseudomonadati</taxon>
        <taxon>Pseudomonadota</taxon>
        <taxon>Alphaproteobacteria</taxon>
        <taxon>Acetobacterales</taxon>
        <taxon>Acetobacteraceae</taxon>
        <taxon>Asaia</taxon>
    </lineage>
</organism>
<protein>
    <recommendedName>
        <fullName evidence="3">DNA-directed DNA polymerase</fullName>
        <ecNumber evidence="3">2.7.7.7</ecNumber>
    </recommendedName>
</protein>
<evidence type="ECO:0000256" key="5">
    <source>
        <dbReference type="ARBA" id="ARBA00025589"/>
    </source>
</evidence>
<comment type="catalytic activity">
    <reaction evidence="6">
        <text>DNA(n) + a 2'-deoxyribonucleoside 5'-triphosphate = DNA(n+1) + diphosphate</text>
        <dbReference type="Rhea" id="RHEA:22508"/>
        <dbReference type="Rhea" id="RHEA-COMP:17339"/>
        <dbReference type="Rhea" id="RHEA-COMP:17340"/>
        <dbReference type="ChEBI" id="CHEBI:33019"/>
        <dbReference type="ChEBI" id="CHEBI:61560"/>
        <dbReference type="ChEBI" id="CHEBI:173112"/>
        <dbReference type="EC" id="2.7.7.7"/>
    </reaction>
</comment>
<dbReference type="SUPFAM" id="SSF56672">
    <property type="entry name" value="DNA/RNA polymerases"/>
    <property type="match status" value="1"/>
</dbReference>
<dbReference type="InterPro" id="IPR017961">
    <property type="entry name" value="DNA_pol_Y-fam_little_finger"/>
</dbReference>
<accession>A0ABT1CFY4</accession>
<name>A0ABT1CFY4_9PROT</name>
<evidence type="ECO:0000313" key="10">
    <source>
        <dbReference type="EMBL" id="MCO6159750.1"/>
    </source>
</evidence>
<reference evidence="10 11" key="1">
    <citation type="submission" date="2022-06" db="EMBL/GenBank/DDBJ databases">
        <title>Whole-genome of Asaia lannensis strain LMG 27011T.</title>
        <authorList>
            <person name="Sombolestani A."/>
        </authorList>
    </citation>
    <scope>NUCLEOTIDE SEQUENCE [LARGE SCALE GENOMIC DNA]</scope>
    <source>
        <strain evidence="10 11">NBRC 102526</strain>
    </source>
</reference>
<evidence type="ECO:0000256" key="3">
    <source>
        <dbReference type="ARBA" id="ARBA00012417"/>
    </source>
</evidence>
<dbReference type="InterPro" id="IPR045443">
    <property type="entry name" value="DUF6504"/>
</dbReference>
<proteinExistence type="inferred from homology"/>
<dbReference type="PANTHER" id="PTHR35369">
    <property type="entry name" value="BLR3025 PROTEIN-RELATED"/>
    <property type="match status" value="1"/>
</dbReference>
<evidence type="ECO:0000256" key="6">
    <source>
        <dbReference type="ARBA" id="ARBA00049244"/>
    </source>
</evidence>
<dbReference type="Gene3D" id="3.40.1170.60">
    <property type="match status" value="1"/>
</dbReference>
<dbReference type="Gene3D" id="3.30.70.270">
    <property type="match status" value="1"/>
</dbReference>
<dbReference type="Proteomes" id="UP001523401">
    <property type="component" value="Unassembled WGS sequence"/>
</dbReference>
<evidence type="ECO:0000259" key="8">
    <source>
        <dbReference type="Pfam" id="PF11799"/>
    </source>
</evidence>
<feature type="domain" description="DUF6504" evidence="9">
    <location>
        <begin position="428"/>
        <end position="501"/>
    </location>
</feature>
<feature type="domain" description="UmuC" evidence="7">
    <location>
        <begin position="29"/>
        <end position="151"/>
    </location>
</feature>
<dbReference type="EMBL" id="JAMXQU010000004">
    <property type="protein sequence ID" value="MCO6159750.1"/>
    <property type="molecule type" value="Genomic_DNA"/>
</dbReference>
<feature type="domain" description="DNA polymerase Y-family little finger" evidence="8">
    <location>
        <begin position="249"/>
        <end position="323"/>
    </location>
</feature>
<dbReference type="PANTHER" id="PTHR35369:SF2">
    <property type="entry name" value="BLR3025 PROTEIN"/>
    <property type="match status" value="1"/>
</dbReference>
<dbReference type="CDD" id="cd03468">
    <property type="entry name" value="PolY_like"/>
    <property type="match status" value="1"/>
</dbReference>
<keyword evidence="11" id="KW-1185">Reference proteome</keyword>
<comment type="subunit">
    <text evidence="2">Monomer.</text>
</comment>
<dbReference type="InterPro" id="IPR043502">
    <property type="entry name" value="DNA/RNA_pol_sf"/>
</dbReference>
<evidence type="ECO:0000256" key="4">
    <source>
        <dbReference type="ARBA" id="ARBA00022763"/>
    </source>
</evidence>
<dbReference type="Pfam" id="PF11799">
    <property type="entry name" value="IMS_C"/>
    <property type="match status" value="1"/>
</dbReference>
<dbReference type="InterPro" id="IPR043128">
    <property type="entry name" value="Rev_trsase/Diguanyl_cyclase"/>
</dbReference>